<keyword evidence="3" id="KW-1185">Reference proteome</keyword>
<dbReference type="InterPro" id="IPR036397">
    <property type="entry name" value="RNaseH_sf"/>
</dbReference>
<dbReference type="PANTHER" id="PTHR47326:SF1">
    <property type="entry name" value="HTH PSQ-TYPE DOMAIN-CONTAINING PROTEIN"/>
    <property type="match status" value="1"/>
</dbReference>
<dbReference type="STRING" id="407821.A0A087TI49"/>
<dbReference type="GO" id="GO:0003676">
    <property type="term" value="F:nucleic acid binding"/>
    <property type="evidence" value="ECO:0007669"/>
    <property type="project" value="InterPro"/>
</dbReference>
<sequence>MFNDKSRFSLSTGSRRITIWRERGTCFEPRNISERRHFPSRGVMVWAGIMMDGRTDLHFFDTWSVTGQRHRDEILEPYVHLFQGAVSPDFLFMDDNAPCHRALLVDDFLETENIQCMSWPANSPDLNPIEHVWNMLGRQIAALLHTPSSVTELKRTLQEAWNRLSPQLIHHLIASMVNRCAACLAVRGNHTPY</sequence>
<dbReference type="OrthoDB" id="6435577at2759"/>
<dbReference type="AlphaFoldDB" id="A0A087TI49"/>
<feature type="non-terminal residue" evidence="2">
    <location>
        <position position="193"/>
    </location>
</feature>
<gene>
    <name evidence="2" type="ORF">X975_08014</name>
</gene>
<dbReference type="Proteomes" id="UP000054359">
    <property type="component" value="Unassembled WGS sequence"/>
</dbReference>
<dbReference type="Pfam" id="PF13358">
    <property type="entry name" value="DDE_3"/>
    <property type="match status" value="1"/>
</dbReference>
<dbReference type="InterPro" id="IPR038717">
    <property type="entry name" value="Tc1-like_DDE_dom"/>
</dbReference>
<dbReference type="EMBL" id="KK115321">
    <property type="protein sequence ID" value="KFM64788.1"/>
    <property type="molecule type" value="Genomic_DNA"/>
</dbReference>
<evidence type="ECO:0000313" key="3">
    <source>
        <dbReference type="Proteomes" id="UP000054359"/>
    </source>
</evidence>
<evidence type="ECO:0000259" key="1">
    <source>
        <dbReference type="Pfam" id="PF13358"/>
    </source>
</evidence>
<dbReference type="PANTHER" id="PTHR47326">
    <property type="entry name" value="TRANSPOSABLE ELEMENT TC3 TRANSPOSASE-LIKE PROTEIN"/>
    <property type="match status" value="1"/>
</dbReference>
<proteinExistence type="predicted"/>
<dbReference type="Gene3D" id="3.30.420.10">
    <property type="entry name" value="Ribonuclease H-like superfamily/Ribonuclease H"/>
    <property type="match status" value="1"/>
</dbReference>
<reference evidence="2 3" key="1">
    <citation type="submission" date="2013-11" db="EMBL/GenBank/DDBJ databases">
        <title>Genome sequencing of Stegodyphus mimosarum.</title>
        <authorList>
            <person name="Bechsgaard J."/>
        </authorList>
    </citation>
    <scope>NUCLEOTIDE SEQUENCE [LARGE SCALE GENOMIC DNA]</scope>
</reference>
<name>A0A087TI49_STEMI</name>
<organism evidence="2 3">
    <name type="scientific">Stegodyphus mimosarum</name>
    <name type="common">African social velvet spider</name>
    <dbReference type="NCBI Taxonomy" id="407821"/>
    <lineage>
        <taxon>Eukaryota</taxon>
        <taxon>Metazoa</taxon>
        <taxon>Ecdysozoa</taxon>
        <taxon>Arthropoda</taxon>
        <taxon>Chelicerata</taxon>
        <taxon>Arachnida</taxon>
        <taxon>Araneae</taxon>
        <taxon>Araneomorphae</taxon>
        <taxon>Entelegynae</taxon>
        <taxon>Eresoidea</taxon>
        <taxon>Eresidae</taxon>
        <taxon>Stegodyphus</taxon>
    </lineage>
</organism>
<protein>
    <submittedName>
        <fullName evidence="2">Transposable element Tc3 transposase</fullName>
    </submittedName>
</protein>
<evidence type="ECO:0000313" key="2">
    <source>
        <dbReference type="EMBL" id="KFM64788.1"/>
    </source>
</evidence>
<dbReference type="OMA" id="HCREDIQ"/>
<accession>A0A087TI49</accession>
<feature type="domain" description="Tc1-like transposase DDE" evidence="1">
    <location>
        <begin position="2"/>
        <end position="142"/>
    </location>
</feature>